<dbReference type="PANTHER" id="PTHR12243:SF67">
    <property type="entry name" value="COREPRESSOR OF PANGOLIN, ISOFORM A-RELATED"/>
    <property type="match status" value="1"/>
</dbReference>
<dbReference type="EMBL" id="GDRN01070949">
    <property type="protein sequence ID" value="JAI63786.1"/>
    <property type="molecule type" value="Transcribed_RNA"/>
</dbReference>
<accession>A0A0P4WIC9</accession>
<feature type="domain" description="MADF" evidence="3">
    <location>
        <begin position="11"/>
        <end position="114"/>
    </location>
</feature>
<evidence type="ECO:0008006" key="6">
    <source>
        <dbReference type="Google" id="ProtNLM"/>
    </source>
</evidence>
<feature type="domain" description="BESS" evidence="4">
    <location>
        <begin position="172"/>
        <end position="211"/>
    </location>
</feature>
<dbReference type="AlphaFoldDB" id="A0A0P4WIC9"/>
<reference evidence="5" key="1">
    <citation type="submission" date="2015-09" db="EMBL/GenBank/DDBJ databases">
        <title>Scylla olivacea transcriptome.</title>
        <authorList>
            <person name="Ikhwanuddin M."/>
        </authorList>
    </citation>
    <scope>NUCLEOTIDE SEQUENCE</scope>
</reference>
<evidence type="ECO:0000259" key="4">
    <source>
        <dbReference type="PROSITE" id="PS51031"/>
    </source>
</evidence>
<dbReference type="PROSITE" id="PS51029">
    <property type="entry name" value="MADF"/>
    <property type="match status" value="1"/>
</dbReference>
<organism evidence="5">
    <name type="scientific">Scylla olivacea</name>
    <name type="common">Orange mud crab</name>
    <name type="synonym">Cancer olivacea</name>
    <dbReference type="NCBI Taxonomy" id="85551"/>
    <lineage>
        <taxon>Eukaryota</taxon>
        <taxon>Metazoa</taxon>
        <taxon>Ecdysozoa</taxon>
        <taxon>Arthropoda</taxon>
        <taxon>Crustacea</taxon>
        <taxon>Multicrustacea</taxon>
        <taxon>Malacostraca</taxon>
        <taxon>Eumalacostraca</taxon>
        <taxon>Eucarida</taxon>
        <taxon>Decapoda</taxon>
        <taxon>Pleocyemata</taxon>
        <taxon>Brachyura</taxon>
        <taxon>Eubrachyura</taxon>
        <taxon>Portunoidea</taxon>
        <taxon>Portunidae</taxon>
        <taxon>Portuninae</taxon>
        <taxon>Scylla</taxon>
    </lineage>
</organism>
<feature type="region of interest" description="Disordered" evidence="2">
    <location>
        <begin position="117"/>
        <end position="147"/>
    </location>
</feature>
<evidence type="ECO:0000259" key="3">
    <source>
        <dbReference type="PROSITE" id="PS51029"/>
    </source>
</evidence>
<dbReference type="GO" id="GO:0005634">
    <property type="term" value="C:nucleus"/>
    <property type="evidence" value="ECO:0007669"/>
    <property type="project" value="UniProtKB-SubCell"/>
</dbReference>
<dbReference type="GO" id="GO:0006357">
    <property type="term" value="P:regulation of transcription by RNA polymerase II"/>
    <property type="evidence" value="ECO:0007669"/>
    <property type="project" value="TreeGrafter"/>
</dbReference>
<dbReference type="SMART" id="SM00595">
    <property type="entry name" value="MADF"/>
    <property type="match status" value="1"/>
</dbReference>
<dbReference type="InterPro" id="IPR004210">
    <property type="entry name" value="BESS_motif"/>
</dbReference>
<dbReference type="InterPro" id="IPR006578">
    <property type="entry name" value="MADF-dom"/>
</dbReference>
<dbReference type="GO" id="GO:0005667">
    <property type="term" value="C:transcription regulator complex"/>
    <property type="evidence" value="ECO:0007669"/>
    <property type="project" value="TreeGrafter"/>
</dbReference>
<comment type="subcellular location">
    <subcellularLocation>
        <location evidence="1">Nucleus</location>
    </subcellularLocation>
</comment>
<keyword evidence="1" id="KW-0539">Nucleus</keyword>
<evidence type="ECO:0000313" key="5">
    <source>
        <dbReference type="EMBL" id="JAI63786.1"/>
    </source>
</evidence>
<dbReference type="PANTHER" id="PTHR12243">
    <property type="entry name" value="MADF DOMAIN TRANSCRIPTION FACTOR"/>
    <property type="match status" value="1"/>
</dbReference>
<protein>
    <recommendedName>
        <fullName evidence="6">MADF domain-containing protein</fullName>
    </recommendedName>
</protein>
<dbReference type="Pfam" id="PF02944">
    <property type="entry name" value="BESS"/>
    <property type="match status" value="1"/>
</dbReference>
<evidence type="ECO:0000256" key="1">
    <source>
        <dbReference type="PROSITE-ProRule" id="PRU00371"/>
    </source>
</evidence>
<dbReference type="Pfam" id="PF10545">
    <property type="entry name" value="MADF_DNA_bdg"/>
    <property type="match status" value="1"/>
</dbReference>
<sequence>MANWNYHDTEVLISEIERRPCLWDPSAEDYKDKIKKTEAWVEVYTLLYPDYEEKKTEEKQQIGKEVQSRWRNIRDAFIKDCKKFKTSCKSGSGAVKFHRYVFADQLGFLGTVSENRETTSSLPSNHAADEGDEDASGNEVTVQPVVRQSTKKRKMSLEEKIIKFMEGKKDEPDPDHDFLKCILPSVRTLQEHQKFDFRMKVLTLLQSYNSGHSDQVTPPQTFSSVLTPSEQHYPVFPHSYPPTVMYTLYLWTHL</sequence>
<name>A0A0P4WIC9_SCYOL</name>
<dbReference type="GO" id="GO:0003677">
    <property type="term" value="F:DNA binding"/>
    <property type="evidence" value="ECO:0007669"/>
    <property type="project" value="InterPro"/>
</dbReference>
<proteinExistence type="predicted"/>
<dbReference type="PROSITE" id="PS51031">
    <property type="entry name" value="BESS"/>
    <property type="match status" value="1"/>
</dbReference>
<dbReference type="InterPro" id="IPR039353">
    <property type="entry name" value="TF_Adf1"/>
</dbReference>
<evidence type="ECO:0000256" key="2">
    <source>
        <dbReference type="SAM" id="MobiDB-lite"/>
    </source>
</evidence>